<dbReference type="Gene3D" id="3.90.180.10">
    <property type="entry name" value="Medium-chain alcohol dehydrogenases, catalytic domain"/>
    <property type="match status" value="1"/>
</dbReference>
<protein>
    <submittedName>
        <fullName evidence="3">Quinone oxidoreductase</fullName>
    </submittedName>
</protein>
<dbReference type="GO" id="GO:0016651">
    <property type="term" value="F:oxidoreductase activity, acting on NAD(P)H"/>
    <property type="evidence" value="ECO:0007669"/>
    <property type="project" value="TreeGrafter"/>
</dbReference>
<reference evidence="3" key="1">
    <citation type="submission" date="2017-06" db="EMBL/GenBank/DDBJ databases">
        <title>Genome sequencing of pathogenic and non-pathogenic strains within Bisgaard taxon 40.</title>
        <authorList>
            <person name="Ladner J.T."/>
            <person name="Lovett S.P."/>
            <person name="Koroleva G."/>
            <person name="Lorch J.M."/>
        </authorList>
    </citation>
    <scope>NUCLEOTIDE SEQUENCE</scope>
    <source>
        <strain evidence="3">27576-1-I1</strain>
    </source>
</reference>
<proteinExistence type="predicted"/>
<dbReference type="PANTHER" id="PTHR48106">
    <property type="entry name" value="QUINONE OXIDOREDUCTASE PIG3-RELATED"/>
    <property type="match status" value="1"/>
</dbReference>
<keyword evidence="4" id="KW-1185">Reference proteome</keyword>
<evidence type="ECO:0000256" key="1">
    <source>
        <dbReference type="ARBA" id="ARBA00022857"/>
    </source>
</evidence>
<dbReference type="InterPro" id="IPR036291">
    <property type="entry name" value="NAD(P)-bd_dom_sf"/>
</dbReference>
<gene>
    <name evidence="3" type="ORF">CEP48_05825</name>
</gene>
<keyword evidence="1" id="KW-0521">NADP</keyword>
<dbReference type="SUPFAM" id="SSF50129">
    <property type="entry name" value="GroES-like"/>
    <property type="match status" value="1"/>
</dbReference>
<dbReference type="RefSeq" id="WP_261920508.1">
    <property type="nucleotide sequence ID" value="NZ_CP022011.1"/>
</dbReference>
<evidence type="ECO:0000313" key="4">
    <source>
        <dbReference type="Proteomes" id="UP000955338"/>
    </source>
</evidence>
<dbReference type="InterPro" id="IPR013154">
    <property type="entry name" value="ADH-like_N"/>
</dbReference>
<dbReference type="SUPFAM" id="SSF51735">
    <property type="entry name" value="NAD(P)-binding Rossmann-fold domains"/>
    <property type="match status" value="1"/>
</dbReference>
<sequence>MFTPSQHRNPTILLNNFGNCDQLVYQQNFPFPSPSTSQVLIENAFAGVNPIDYKTRQGLGWLAQHLAPQLPAILGLDFAGTVVQSIPNSTINIGDRVCGLNLNAGCYSRYLSIEPQFLAKIPEKVTLAQAAALPTAGLTAYQLIRQANLQAGEKVLLSAPAGGVGHLLLQLLKQQQVEVTVLCSAEKAEFALALGADHWLDYHHPETFPDLFVDLFIDLIGGNYGVTALKLVKNQGRVICVPTIHVPLLQQAGAERGLKVEQILVSPNSQDLTALLSLLAKGELKLHLSHIFPLSDVAKTHHLLESGRTIGKLVLQL</sequence>
<dbReference type="EMBL" id="CP022011">
    <property type="protein sequence ID" value="QDJ14972.1"/>
    <property type="molecule type" value="Genomic_DNA"/>
</dbReference>
<dbReference type="Pfam" id="PF13602">
    <property type="entry name" value="ADH_zinc_N_2"/>
    <property type="match status" value="1"/>
</dbReference>
<dbReference type="SMART" id="SM00829">
    <property type="entry name" value="PKS_ER"/>
    <property type="match status" value="1"/>
</dbReference>
<keyword evidence="2" id="KW-0560">Oxidoreductase</keyword>
<dbReference type="AlphaFoldDB" id="A0A8E3S8Y2"/>
<dbReference type="Proteomes" id="UP000955338">
    <property type="component" value="Chromosome"/>
</dbReference>
<dbReference type="InterPro" id="IPR011032">
    <property type="entry name" value="GroES-like_sf"/>
</dbReference>
<name>A0A8E3S8Y2_9PAST</name>
<accession>A0A8E3S8Y2</accession>
<dbReference type="InterPro" id="IPR020843">
    <property type="entry name" value="ER"/>
</dbReference>
<dbReference type="GO" id="GO:0070402">
    <property type="term" value="F:NADPH binding"/>
    <property type="evidence" value="ECO:0007669"/>
    <property type="project" value="TreeGrafter"/>
</dbReference>
<dbReference type="Gene3D" id="3.40.50.720">
    <property type="entry name" value="NAD(P)-binding Rossmann-like Domain"/>
    <property type="match status" value="1"/>
</dbReference>
<evidence type="ECO:0000313" key="3">
    <source>
        <dbReference type="EMBL" id="QDJ14972.1"/>
    </source>
</evidence>
<dbReference type="Pfam" id="PF08240">
    <property type="entry name" value="ADH_N"/>
    <property type="match status" value="1"/>
</dbReference>
<dbReference type="CDD" id="cd05289">
    <property type="entry name" value="MDR_like_2"/>
    <property type="match status" value="1"/>
</dbReference>
<organism evidence="3 4">
    <name type="scientific">Mergibacter septicus</name>
    <dbReference type="NCBI Taxonomy" id="221402"/>
    <lineage>
        <taxon>Bacteria</taxon>
        <taxon>Pseudomonadati</taxon>
        <taxon>Pseudomonadota</taxon>
        <taxon>Gammaproteobacteria</taxon>
        <taxon>Pasteurellales</taxon>
        <taxon>Pasteurellaceae</taxon>
        <taxon>Mergibacter</taxon>
    </lineage>
</organism>
<evidence type="ECO:0000256" key="2">
    <source>
        <dbReference type="ARBA" id="ARBA00023002"/>
    </source>
</evidence>